<dbReference type="OrthoDB" id="459394at2"/>
<proteinExistence type="predicted"/>
<dbReference type="eggNOG" id="ENOG5030CEV">
    <property type="taxonomic scope" value="Bacteria"/>
</dbReference>
<dbReference type="InterPro" id="IPR025455">
    <property type="entry name" value="DUF4276"/>
</dbReference>
<protein>
    <recommendedName>
        <fullName evidence="2">DUF4276 family protein</fullName>
    </recommendedName>
</protein>
<accession>Q3AT15</accession>
<reference evidence="1" key="1">
    <citation type="submission" date="2005-08" db="EMBL/GenBank/DDBJ databases">
        <title>Complete sequence of Chlorobium chlorochromatii CaD3.</title>
        <authorList>
            <person name="Copeland A."/>
            <person name="Lucas S."/>
            <person name="Lapidus A."/>
            <person name="Barry K."/>
            <person name="Detter J.C."/>
            <person name="Glavina T."/>
            <person name="Hammon N."/>
            <person name="Israni S."/>
            <person name="Pitluck S."/>
            <person name="Bryant D."/>
            <person name="Schmutz J."/>
            <person name="Larimer F."/>
            <person name="Land M."/>
            <person name="Kyrpides N."/>
            <person name="Ivanova N."/>
            <person name="Richardson P."/>
        </authorList>
    </citation>
    <scope>NUCLEOTIDE SEQUENCE [LARGE SCALE GENOMIC DNA]</scope>
    <source>
        <strain evidence="1">CaD3</strain>
    </source>
</reference>
<sequence length="198" mass="22990">MVKSIIYLEGGGDSKELRSRCREGFRKLLERNGFKDKMPRFVACGGRNTAFSDFKVAHEQKIYTFVALWVDSEEPLEDIHKTWEHVQKRDGWEKPHNSIDEQLLFMTTCMETLIAADRETLQQVFKPLQESALPSLYNLEKQPRHELYQKLKKATQGCAAPYEKGKISFEVLGKLNAETLQQHLPSVARTWHILQQKL</sequence>
<name>Q3AT15_CHLCH</name>
<dbReference type="STRING" id="340177.Cag_0587"/>
<gene>
    <name evidence="1" type="ordered locus">Cag_0587</name>
</gene>
<dbReference type="HOGENOM" id="CLU_1359711_0_0_10"/>
<dbReference type="Pfam" id="PF14103">
    <property type="entry name" value="DUF4276"/>
    <property type="match status" value="1"/>
</dbReference>
<evidence type="ECO:0000313" key="1">
    <source>
        <dbReference type="EMBL" id="ABB27860.1"/>
    </source>
</evidence>
<evidence type="ECO:0008006" key="2">
    <source>
        <dbReference type="Google" id="ProtNLM"/>
    </source>
</evidence>
<dbReference type="AlphaFoldDB" id="Q3AT15"/>
<dbReference type="KEGG" id="cch:Cag_0587"/>
<organism evidence="1">
    <name type="scientific">Chlorobium chlorochromatii (strain CaD3)</name>
    <dbReference type="NCBI Taxonomy" id="340177"/>
    <lineage>
        <taxon>Bacteria</taxon>
        <taxon>Pseudomonadati</taxon>
        <taxon>Chlorobiota</taxon>
        <taxon>Chlorobiia</taxon>
        <taxon>Chlorobiales</taxon>
        <taxon>Chlorobiaceae</taxon>
        <taxon>Chlorobium/Pelodictyon group</taxon>
        <taxon>Chlorobium</taxon>
    </lineage>
</organism>
<dbReference type="EMBL" id="CP000108">
    <property type="protein sequence ID" value="ABB27860.1"/>
    <property type="molecule type" value="Genomic_DNA"/>
</dbReference>